<dbReference type="SUPFAM" id="SSF103481">
    <property type="entry name" value="Multidrug resistance efflux transporter EmrE"/>
    <property type="match status" value="2"/>
</dbReference>
<feature type="transmembrane region" description="Helical" evidence="6">
    <location>
        <begin position="263"/>
        <end position="282"/>
    </location>
</feature>
<dbReference type="GO" id="GO:0005886">
    <property type="term" value="C:plasma membrane"/>
    <property type="evidence" value="ECO:0007669"/>
    <property type="project" value="UniProtKB-SubCell"/>
</dbReference>
<organism evidence="8 9">
    <name type="scientific">Variovorax guangxiensis</name>
    <dbReference type="NCBI Taxonomy" id="1775474"/>
    <lineage>
        <taxon>Bacteria</taxon>
        <taxon>Pseudomonadati</taxon>
        <taxon>Pseudomonadota</taxon>
        <taxon>Betaproteobacteria</taxon>
        <taxon>Burkholderiales</taxon>
        <taxon>Comamonadaceae</taxon>
        <taxon>Variovorax</taxon>
    </lineage>
</organism>
<feature type="transmembrane region" description="Helical" evidence="6">
    <location>
        <begin position="140"/>
        <end position="160"/>
    </location>
</feature>
<evidence type="ECO:0000256" key="3">
    <source>
        <dbReference type="ARBA" id="ARBA00022692"/>
    </source>
</evidence>
<evidence type="ECO:0000256" key="5">
    <source>
        <dbReference type="ARBA" id="ARBA00023136"/>
    </source>
</evidence>
<feature type="transmembrane region" description="Helical" evidence="6">
    <location>
        <begin position="230"/>
        <end position="251"/>
    </location>
</feature>
<comment type="caution">
    <text evidence="8">The sequence shown here is derived from an EMBL/GenBank/DDBJ whole genome shotgun (WGS) entry which is preliminary data.</text>
</comment>
<feature type="domain" description="EamA" evidence="7">
    <location>
        <begin position="167"/>
        <end position="303"/>
    </location>
</feature>
<keyword evidence="2" id="KW-1003">Cell membrane</keyword>
<evidence type="ECO:0000256" key="2">
    <source>
        <dbReference type="ARBA" id="ARBA00022475"/>
    </source>
</evidence>
<evidence type="ECO:0000313" key="9">
    <source>
        <dbReference type="Proteomes" id="UP000524450"/>
    </source>
</evidence>
<dbReference type="Proteomes" id="UP000524450">
    <property type="component" value="Unassembled WGS sequence"/>
</dbReference>
<proteinExistence type="predicted"/>
<sequence length="317" mass="32582">MNKSAPSSSSSTSAGATPAAVQAWLLLGMLVWGVNVSAVKVLTGFFEALPLAALRMAVACVALSAILLWRRGGVPVFGMRRLAALAGCGFLMVYANQILFALGLQRSTATNGALIMALSPLVSALMAALVFREALTARRLCGVALGFAGVAAVVLSHPGASLSHAGLGDLLLALSVVSFAVGGVGVQRLARQIDPLSMSWGIYVMGTAMLVLHTLLGPSPLGAAQLFPGAWPWVLVLFSGVAATAAGNLIWNRAISVIGVARTAVFLYWVPVFGVAVAALLLGEVLSWWHLFGFAAVMSGTWLGTRPAAAAVPKPAP</sequence>
<keyword evidence="4 6" id="KW-1133">Transmembrane helix</keyword>
<keyword evidence="3 6" id="KW-0812">Transmembrane</keyword>
<evidence type="ECO:0000256" key="1">
    <source>
        <dbReference type="ARBA" id="ARBA00004651"/>
    </source>
</evidence>
<gene>
    <name evidence="8" type="ORF">GGD71_004443</name>
</gene>
<dbReference type="PANTHER" id="PTHR32322">
    <property type="entry name" value="INNER MEMBRANE TRANSPORTER"/>
    <property type="match status" value="1"/>
</dbReference>
<feature type="transmembrane region" description="Helical" evidence="6">
    <location>
        <begin position="82"/>
        <end position="104"/>
    </location>
</feature>
<reference evidence="8 9" key="1">
    <citation type="submission" date="2020-08" db="EMBL/GenBank/DDBJ databases">
        <title>Genomic Encyclopedia of Type Strains, Phase IV (KMG-V): Genome sequencing to study the core and pangenomes of soil and plant-associated prokaryotes.</title>
        <authorList>
            <person name="Whitman W."/>
        </authorList>
    </citation>
    <scope>NUCLEOTIDE SEQUENCE [LARGE SCALE GENOMIC DNA]</scope>
    <source>
        <strain evidence="8 9">34/80</strain>
    </source>
</reference>
<evidence type="ECO:0000313" key="8">
    <source>
        <dbReference type="EMBL" id="MBB4223657.1"/>
    </source>
</evidence>
<dbReference type="PANTHER" id="PTHR32322:SF18">
    <property type="entry name" value="S-ADENOSYLMETHIONINE_S-ADENOSYLHOMOCYSTEINE TRANSPORTER"/>
    <property type="match status" value="1"/>
</dbReference>
<feature type="transmembrane region" description="Helical" evidence="6">
    <location>
        <begin position="12"/>
        <end position="32"/>
    </location>
</feature>
<feature type="transmembrane region" description="Helical" evidence="6">
    <location>
        <begin position="110"/>
        <end position="131"/>
    </location>
</feature>
<name>A0A840FX19_9BURK</name>
<dbReference type="RefSeq" id="WP_260319378.1">
    <property type="nucleotide sequence ID" value="NZ_JACIFZ010000005.1"/>
</dbReference>
<keyword evidence="5 6" id="KW-0472">Membrane</keyword>
<evidence type="ECO:0000256" key="4">
    <source>
        <dbReference type="ARBA" id="ARBA00022989"/>
    </source>
</evidence>
<feature type="transmembrane region" description="Helical" evidence="6">
    <location>
        <begin position="52"/>
        <end position="70"/>
    </location>
</feature>
<dbReference type="InterPro" id="IPR000620">
    <property type="entry name" value="EamA_dom"/>
</dbReference>
<comment type="subcellular location">
    <subcellularLocation>
        <location evidence="1">Cell membrane</location>
        <topology evidence="1">Multi-pass membrane protein</topology>
    </subcellularLocation>
</comment>
<dbReference type="InterPro" id="IPR050638">
    <property type="entry name" value="AA-Vitamin_Transporters"/>
</dbReference>
<dbReference type="AlphaFoldDB" id="A0A840FX19"/>
<feature type="domain" description="EamA" evidence="7">
    <location>
        <begin position="23"/>
        <end position="154"/>
    </location>
</feature>
<dbReference type="InterPro" id="IPR037185">
    <property type="entry name" value="EmrE-like"/>
</dbReference>
<protein>
    <submittedName>
        <fullName evidence="8">Drug/metabolite transporter (DMT)-like permease</fullName>
    </submittedName>
</protein>
<feature type="transmembrane region" description="Helical" evidence="6">
    <location>
        <begin position="198"/>
        <end position="218"/>
    </location>
</feature>
<dbReference type="EMBL" id="JACIFZ010000005">
    <property type="protein sequence ID" value="MBB4223657.1"/>
    <property type="molecule type" value="Genomic_DNA"/>
</dbReference>
<evidence type="ECO:0000259" key="7">
    <source>
        <dbReference type="Pfam" id="PF00892"/>
    </source>
</evidence>
<dbReference type="Pfam" id="PF00892">
    <property type="entry name" value="EamA"/>
    <property type="match status" value="2"/>
</dbReference>
<feature type="transmembrane region" description="Helical" evidence="6">
    <location>
        <begin position="166"/>
        <end position="186"/>
    </location>
</feature>
<evidence type="ECO:0000256" key="6">
    <source>
        <dbReference type="SAM" id="Phobius"/>
    </source>
</evidence>
<accession>A0A840FX19</accession>